<name>A0A1Z5AX36_CARML</name>
<dbReference type="EMBL" id="LN846931">
    <property type="protein sequence ID" value="CRI06630.1"/>
    <property type="molecule type" value="Genomic_DNA"/>
</dbReference>
<reference evidence="2" key="2">
    <citation type="submission" date="2015-04" db="EMBL/GenBank/DDBJ databases">
        <title>Carnobacterium maltaromaticum LMA28 plasmids.</title>
        <authorList>
            <person name="Cailliez-Grimal C."/>
            <person name="Iskandar C."/>
        </authorList>
    </citation>
    <scope>NUCLEOTIDE SEQUENCE [LARGE SCALE GENOMIC DNA]</scope>
    <source>
        <strain evidence="2">LMA28</strain>
        <plasmid evidence="2">megaplasmid</plasmid>
    </source>
</reference>
<accession>A0A1Z5AX36</accession>
<protein>
    <submittedName>
        <fullName evidence="2">Uncharacterized protein</fullName>
    </submittedName>
</protein>
<geneLocation type="plasmid" evidence="2">
    <name>megaplasmid</name>
</geneLocation>
<feature type="compositionally biased region" description="Polar residues" evidence="1">
    <location>
        <begin position="66"/>
        <end position="78"/>
    </location>
</feature>
<evidence type="ECO:0000256" key="1">
    <source>
        <dbReference type="SAM" id="MobiDB-lite"/>
    </source>
</evidence>
<sequence>MAIINQFDKRSGITYVYESISYWDKEKKQPRAKRTLIGKRDSNTGEIIPTDGRGRKHKEDPEAANSRKQGNQDRYLSK</sequence>
<gene>
    <name evidence="2" type="ORF">BN424_mp0088</name>
</gene>
<proteinExistence type="predicted"/>
<organism evidence="2">
    <name type="scientific">Carnobacterium maltaromaticum</name>
    <name type="common">Carnobacterium piscicola</name>
    <dbReference type="NCBI Taxonomy" id="2751"/>
    <lineage>
        <taxon>Bacteria</taxon>
        <taxon>Bacillati</taxon>
        <taxon>Bacillota</taxon>
        <taxon>Bacilli</taxon>
        <taxon>Lactobacillales</taxon>
        <taxon>Carnobacteriaceae</taxon>
        <taxon>Carnobacterium</taxon>
    </lineage>
</organism>
<evidence type="ECO:0000313" key="2">
    <source>
        <dbReference type="EMBL" id="CRI06630.1"/>
    </source>
</evidence>
<keyword evidence="2" id="KW-0614">Plasmid</keyword>
<dbReference type="AlphaFoldDB" id="A0A1Z5AX36"/>
<reference evidence="2" key="1">
    <citation type="submission" date="2015-04" db="EMBL/GenBank/DDBJ databases">
        <title>Carnobacterium maltaromaticum LMA28 complete chromosome sequence.</title>
        <authorList>
            <person name="Borges F."/>
            <person name="Cailliez-Grimal C."/>
        </authorList>
    </citation>
    <scope>NUCLEOTIDE SEQUENCE [LARGE SCALE GENOMIC DNA]</scope>
    <source>
        <strain evidence="2">LMA28</strain>
        <plasmid evidence="2">megaplasmid</plasmid>
    </source>
</reference>
<feature type="region of interest" description="Disordered" evidence="1">
    <location>
        <begin position="28"/>
        <end position="78"/>
    </location>
</feature>